<organism evidence="2 3">
    <name type="scientific">Mycoplasma todarodis</name>
    <dbReference type="NCBI Taxonomy" id="1937191"/>
    <lineage>
        <taxon>Bacteria</taxon>
        <taxon>Bacillati</taxon>
        <taxon>Mycoplasmatota</taxon>
        <taxon>Mollicutes</taxon>
        <taxon>Mycoplasmataceae</taxon>
        <taxon>Mycoplasma</taxon>
    </lineage>
</organism>
<keyword evidence="3" id="KW-1185">Reference proteome</keyword>
<evidence type="ECO:0008006" key="4">
    <source>
        <dbReference type="Google" id="ProtNLM"/>
    </source>
</evidence>
<dbReference type="EMBL" id="PSZP01000003">
    <property type="protein sequence ID" value="TCG11812.1"/>
    <property type="molecule type" value="Genomic_DNA"/>
</dbReference>
<dbReference type="RefSeq" id="WP_131613133.1">
    <property type="nucleotide sequence ID" value="NZ_PSZP01000003.1"/>
</dbReference>
<accession>A0A4V2NI82</accession>
<protein>
    <recommendedName>
        <fullName evidence="4">Lipoprotein</fullName>
    </recommendedName>
</protein>
<sequence length="412" mass="45709">MNKKIKLSLGVAATLTAIATPIATTISCGKKKAKPETTKDKNVETKSVEQVNAVVNLDKIFENAKKKSTDLNVANKLVKEVNGAKYFDTKSTKYVDPLYYAVSDILKELMTSMSKDAPKIKPLLGKLTKNNNFYKITEDIVGGVIDGKLLAFDKQDKELHDKDIKDNKKNPHKIKRASLRDLLNPNRQGGLLTLGLALMNDTDSFQELVGMLITSVWDKSKADFEKVGITVGEFTSFLKQINNSKITVSIIINGKTINLLKDMRIKLPSIIWSILKETDKTSLTKKLDSLMSVIKPFLISKMPKKPIGKFIMDLLDSKSKKTPAKNIYSNNNNQPGLGSILSLLSSPALTKIQIMLGKIMSGNLTPLDPKMKLSQKEINDLMTKLPLSENIKKFATPVISILTKIAELYQVK</sequence>
<dbReference type="Proteomes" id="UP000291072">
    <property type="component" value="Unassembled WGS sequence"/>
</dbReference>
<proteinExistence type="predicted"/>
<evidence type="ECO:0000313" key="2">
    <source>
        <dbReference type="EMBL" id="TCG11812.1"/>
    </source>
</evidence>
<keyword evidence="1" id="KW-0732">Signal</keyword>
<gene>
    <name evidence="2" type="ORF">C4B25_00645</name>
</gene>
<feature type="chain" id="PRO_5020183913" description="Lipoprotein" evidence="1">
    <location>
        <begin position="20"/>
        <end position="412"/>
    </location>
</feature>
<dbReference type="AlphaFoldDB" id="A0A4V2NI82"/>
<evidence type="ECO:0000256" key="1">
    <source>
        <dbReference type="SAM" id="SignalP"/>
    </source>
</evidence>
<reference evidence="2 3" key="1">
    <citation type="submission" date="2018-02" db="EMBL/GenBank/DDBJ databases">
        <title>Mycoplasma marinum and Mycoplasma todarodis sp. nov., moderately halophilic and psychrotolerant mycoplasmas isolated from cephalopods.</title>
        <authorList>
            <person name="Viver T."/>
        </authorList>
    </citation>
    <scope>NUCLEOTIDE SEQUENCE [LARGE SCALE GENOMIC DNA]</scope>
    <source>
        <strain evidence="2 3">5H</strain>
    </source>
</reference>
<feature type="signal peptide" evidence="1">
    <location>
        <begin position="1"/>
        <end position="19"/>
    </location>
</feature>
<name>A0A4V2NI82_9MOLU</name>
<comment type="caution">
    <text evidence="2">The sequence shown here is derived from an EMBL/GenBank/DDBJ whole genome shotgun (WGS) entry which is preliminary data.</text>
</comment>
<dbReference type="PROSITE" id="PS51257">
    <property type="entry name" value="PROKAR_LIPOPROTEIN"/>
    <property type="match status" value="1"/>
</dbReference>
<evidence type="ECO:0000313" key="3">
    <source>
        <dbReference type="Proteomes" id="UP000291072"/>
    </source>
</evidence>